<keyword evidence="2" id="KW-1185">Reference proteome</keyword>
<evidence type="ECO:0000313" key="2">
    <source>
        <dbReference type="Proteomes" id="UP000886501"/>
    </source>
</evidence>
<comment type="caution">
    <text evidence="1">The sequence shown here is derived from an EMBL/GenBank/DDBJ whole genome shotgun (WGS) entry which is preliminary data.</text>
</comment>
<dbReference type="Proteomes" id="UP000886501">
    <property type="component" value="Unassembled WGS sequence"/>
</dbReference>
<proteinExistence type="predicted"/>
<reference evidence="1" key="2">
    <citation type="journal article" date="2020" name="Nat. Commun.">
        <title>Large-scale genome sequencing of mycorrhizal fungi provides insights into the early evolution of symbiotic traits.</title>
        <authorList>
            <person name="Miyauchi S."/>
            <person name="Kiss E."/>
            <person name="Kuo A."/>
            <person name="Drula E."/>
            <person name="Kohler A."/>
            <person name="Sanchez-Garcia M."/>
            <person name="Morin E."/>
            <person name="Andreopoulos B."/>
            <person name="Barry K.W."/>
            <person name="Bonito G."/>
            <person name="Buee M."/>
            <person name="Carver A."/>
            <person name="Chen C."/>
            <person name="Cichocki N."/>
            <person name="Clum A."/>
            <person name="Culley D."/>
            <person name="Crous P.W."/>
            <person name="Fauchery L."/>
            <person name="Girlanda M."/>
            <person name="Hayes R.D."/>
            <person name="Keri Z."/>
            <person name="LaButti K."/>
            <person name="Lipzen A."/>
            <person name="Lombard V."/>
            <person name="Magnuson J."/>
            <person name="Maillard F."/>
            <person name="Murat C."/>
            <person name="Nolan M."/>
            <person name="Ohm R.A."/>
            <person name="Pangilinan J."/>
            <person name="Pereira M.F."/>
            <person name="Perotto S."/>
            <person name="Peter M."/>
            <person name="Pfister S."/>
            <person name="Riley R."/>
            <person name="Sitrit Y."/>
            <person name="Stielow J.B."/>
            <person name="Szollosi G."/>
            <person name="Zifcakova L."/>
            <person name="Stursova M."/>
            <person name="Spatafora J.W."/>
            <person name="Tedersoo L."/>
            <person name="Vaario L.M."/>
            <person name="Yamada A."/>
            <person name="Yan M."/>
            <person name="Wang P."/>
            <person name="Xu J."/>
            <person name="Bruns T."/>
            <person name="Baldrian P."/>
            <person name="Vilgalys R."/>
            <person name="Dunand C."/>
            <person name="Henrissat B."/>
            <person name="Grigoriev I.V."/>
            <person name="Hibbett D."/>
            <person name="Nagy L.G."/>
            <person name="Martin F.M."/>
        </authorList>
    </citation>
    <scope>NUCLEOTIDE SEQUENCE</scope>
    <source>
        <strain evidence="1">P2</strain>
    </source>
</reference>
<organism evidence="1 2">
    <name type="scientific">Thelephora ganbajun</name>
    <name type="common">Ganba fungus</name>
    <dbReference type="NCBI Taxonomy" id="370292"/>
    <lineage>
        <taxon>Eukaryota</taxon>
        <taxon>Fungi</taxon>
        <taxon>Dikarya</taxon>
        <taxon>Basidiomycota</taxon>
        <taxon>Agaricomycotina</taxon>
        <taxon>Agaricomycetes</taxon>
        <taxon>Thelephorales</taxon>
        <taxon>Thelephoraceae</taxon>
        <taxon>Thelephora</taxon>
    </lineage>
</organism>
<sequence>MDYAPTSSPQDIQEVPNESTHSVFTRRPPPSAFTFPFQSHPGNPDPLPPRIFNRASLDSFNRPSSAQGFRDTDVLPSPYAPFMGGPPGTPPSPASSSSHVYRNSVAGNFAQDSQIHLPRTNSVPTFRSPFLSPASRPSSTIWSPPVQLLYGASGTPNTSTPQLGGVKRSKPPMPSTMLLEKLTDQDKPWLTGQKGDRSRLSWWLTALMWFIGLAVGALKVYLDYKSIHLLNNQLCPVFTENFDSLNLNDWTPDIQLNGFGNNEFEMTTTFDKNLFVRSGQLYIHPTLTSDEIGNDAIFNGGSYKLDGCTNSTSSACSVDSDSSQKIVIPPVQSARISTKNSYSIRYGKVEVKAKLPRGDWLWPAVWMLPVNSVYGAWPASGEIDIIEARGNGIEYRGQGVNYVRSSLNYGPLSTLVAKIYGWQSRKRVGFDQAFHIYTLEWTDKWMRISVDNKINAMIDLKVTGKKKSFWDRGKFPKTAQNGSSEVVVDQIYTTPSAPFDQPFYLIINLSAGGTSGWFPDGVGNKSWYDSSNTARFDFAMAQSAWASTWPSDADQRAFRIDYVKMWQLGGC</sequence>
<gene>
    <name evidence="1" type="ORF">BDM02DRAFT_3097744</name>
</gene>
<name>A0ACB6ZDZ0_THEGA</name>
<protein>
    <submittedName>
        <fullName evidence="1">Concanavalin A-like lectin/glucanase</fullName>
    </submittedName>
</protein>
<dbReference type="EMBL" id="MU118029">
    <property type="protein sequence ID" value="KAF9647640.1"/>
    <property type="molecule type" value="Genomic_DNA"/>
</dbReference>
<accession>A0ACB6ZDZ0</accession>
<reference evidence="1" key="1">
    <citation type="submission" date="2019-10" db="EMBL/GenBank/DDBJ databases">
        <authorList>
            <consortium name="DOE Joint Genome Institute"/>
            <person name="Kuo A."/>
            <person name="Miyauchi S."/>
            <person name="Kiss E."/>
            <person name="Drula E."/>
            <person name="Kohler A."/>
            <person name="Sanchez-Garcia M."/>
            <person name="Andreopoulos B."/>
            <person name="Barry K.W."/>
            <person name="Bonito G."/>
            <person name="Buee M."/>
            <person name="Carver A."/>
            <person name="Chen C."/>
            <person name="Cichocki N."/>
            <person name="Clum A."/>
            <person name="Culley D."/>
            <person name="Crous P.W."/>
            <person name="Fauchery L."/>
            <person name="Girlanda M."/>
            <person name="Hayes R."/>
            <person name="Keri Z."/>
            <person name="Labutti K."/>
            <person name="Lipzen A."/>
            <person name="Lombard V."/>
            <person name="Magnuson J."/>
            <person name="Maillard F."/>
            <person name="Morin E."/>
            <person name="Murat C."/>
            <person name="Nolan M."/>
            <person name="Ohm R."/>
            <person name="Pangilinan J."/>
            <person name="Pereira M."/>
            <person name="Perotto S."/>
            <person name="Peter M."/>
            <person name="Riley R."/>
            <person name="Sitrit Y."/>
            <person name="Stielow B."/>
            <person name="Szollosi G."/>
            <person name="Zifcakova L."/>
            <person name="Stursova M."/>
            <person name="Spatafora J.W."/>
            <person name="Tedersoo L."/>
            <person name="Vaario L.-M."/>
            <person name="Yamada A."/>
            <person name="Yan M."/>
            <person name="Wang P."/>
            <person name="Xu J."/>
            <person name="Bruns T."/>
            <person name="Baldrian P."/>
            <person name="Vilgalys R."/>
            <person name="Henrissat B."/>
            <person name="Grigoriev I.V."/>
            <person name="Hibbett D."/>
            <person name="Nagy L.G."/>
            <person name="Martin F.M."/>
        </authorList>
    </citation>
    <scope>NUCLEOTIDE SEQUENCE</scope>
    <source>
        <strain evidence="1">P2</strain>
    </source>
</reference>
<evidence type="ECO:0000313" key="1">
    <source>
        <dbReference type="EMBL" id="KAF9647640.1"/>
    </source>
</evidence>